<keyword evidence="6" id="KW-0444">Lipid biosynthesis</keyword>
<comment type="caution">
    <text evidence="15">The sequence shown here is derived from an EMBL/GenBank/DDBJ whole genome shotgun (WGS) entry which is preliminary data.</text>
</comment>
<dbReference type="InterPro" id="IPR007130">
    <property type="entry name" value="DAGAT"/>
</dbReference>
<dbReference type="Pfam" id="PF03982">
    <property type="entry name" value="DAGAT"/>
    <property type="match status" value="1"/>
</dbReference>
<keyword evidence="16" id="KW-1185">Reference proteome</keyword>
<accession>A0AAD7UKN7</accession>
<keyword evidence="11" id="KW-1133">Transmembrane helix</keyword>
<sequence length="583" mass="64251">MLVFAVIGGLCAILWRWERIDVETLKGVRFLVASRGRQKVVLGAQFVEAPETPAFGGWVLQEASLILAPAAETATVVGVGGGFLVNAYRRRGIATTGVDASARVLDLATRHFGVDRDGLVRADGLAYLNSSLPTDLTAIDVFDGSGATWRFLEDDALDILRKKTRELLTFNVVVLDRDSAAPAAAARLATRFAYVRGFRDNDKAAGASNVVLFASQEPLKLDRLARLRAVDDVSWVRKNFVRWEVVRCEDGVCSGATGGLGDAFYDRQVAAELRVASRAHVPDSFPWLELAWAYLVWMWLTDPLKSATAHVPGRPIAEVCRLTFLAIGALFGLRWRFVVEKDLPPPGRAIVCCSPHGTYPIASLFFGIPHFRCKTPRVRAAAASILFYVPVLREYLLVMGAREATKKNLEKLLDADLTIAINPGGLHEMVHASSDQERLFVQKNLGIFKLALRKKARISLVYSFGENQVYETRRTLFAFRAFLVRKCRVGLPWISGRFGLGLGPFPLIPLKTNFVHVFGGDHLDISDLAAAVKPETIDDLAAEVFHQRYKPALLKLFNRHKHLLPPDVAAKGLSITIADDDGL</sequence>
<dbReference type="GO" id="GO:0006071">
    <property type="term" value="P:glycerol metabolic process"/>
    <property type="evidence" value="ECO:0007669"/>
    <property type="project" value="UniProtKB-KW"/>
</dbReference>
<name>A0AAD7UKN7_9STRA</name>
<gene>
    <name evidence="15" type="ORF">CTAYLR_008145</name>
</gene>
<dbReference type="InterPro" id="IPR029063">
    <property type="entry name" value="SAM-dependent_MTases_sf"/>
</dbReference>
<comment type="pathway">
    <text evidence="3">Lipid metabolism.</text>
</comment>
<dbReference type="Proteomes" id="UP001230188">
    <property type="component" value="Unassembled WGS sequence"/>
</dbReference>
<evidence type="ECO:0000256" key="1">
    <source>
        <dbReference type="ARBA" id="ARBA00004477"/>
    </source>
</evidence>
<evidence type="ECO:0000256" key="7">
    <source>
        <dbReference type="ARBA" id="ARBA00022679"/>
    </source>
</evidence>
<dbReference type="PANTHER" id="PTHR12317:SF0">
    <property type="entry name" value="ACYLTRANSFERASE"/>
    <property type="match status" value="1"/>
</dbReference>
<keyword evidence="14" id="KW-0012">Acyltransferase</keyword>
<evidence type="ECO:0000256" key="11">
    <source>
        <dbReference type="ARBA" id="ARBA00022989"/>
    </source>
</evidence>
<dbReference type="EC" id="2.3.1.20" evidence="5"/>
<dbReference type="GO" id="GO:0019432">
    <property type="term" value="P:triglyceride biosynthetic process"/>
    <property type="evidence" value="ECO:0007669"/>
    <property type="project" value="TreeGrafter"/>
</dbReference>
<evidence type="ECO:0000256" key="9">
    <source>
        <dbReference type="ARBA" id="ARBA00022798"/>
    </source>
</evidence>
<comment type="similarity">
    <text evidence="4">Belongs to the diacylglycerol acyltransferase family.</text>
</comment>
<dbReference type="PANTHER" id="PTHR12317">
    <property type="entry name" value="DIACYLGLYCEROL O-ACYLTRANSFERASE"/>
    <property type="match status" value="1"/>
</dbReference>
<evidence type="ECO:0000256" key="6">
    <source>
        <dbReference type="ARBA" id="ARBA00022516"/>
    </source>
</evidence>
<comment type="subcellular location">
    <subcellularLocation>
        <location evidence="1">Endoplasmic reticulum membrane</location>
        <topology evidence="1">Multi-pass membrane protein</topology>
    </subcellularLocation>
</comment>
<evidence type="ECO:0000313" key="15">
    <source>
        <dbReference type="EMBL" id="KAJ8608386.1"/>
    </source>
</evidence>
<dbReference type="Gene3D" id="3.40.50.150">
    <property type="entry name" value="Vaccinia Virus protein VP39"/>
    <property type="match status" value="1"/>
</dbReference>
<comment type="pathway">
    <text evidence="2">Glycerolipid metabolism; triacylglycerol biosynthesis.</text>
</comment>
<organism evidence="15 16">
    <name type="scientific">Chrysophaeum taylorii</name>
    <dbReference type="NCBI Taxonomy" id="2483200"/>
    <lineage>
        <taxon>Eukaryota</taxon>
        <taxon>Sar</taxon>
        <taxon>Stramenopiles</taxon>
        <taxon>Ochrophyta</taxon>
        <taxon>Pelagophyceae</taxon>
        <taxon>Pelagomonadales</taxon>
        <taxon>Pelagomonadaceae</taxon>
        <taxon>Chrysophaeum</taxon>
    </lineage>
</organism>
<keyword evidence="12" id="KW-0443">Lipid metabolism</keyword>
<evidence type="ECO:0000256" key="2">
    <source>
        <dbReference type="ARBA" id="ARBA00004771"/>
    </source>
</evidence>
<evidence type="ECO:0000313" key="16">
    <source>
        <dbReference type="Proteomes" id="UP001230188"/>
    </source>
</evidence>
<keyword evidence="7" id="KW-0808">Transferase</keyword>
<evidence type="ECO:0000256" key="3">
    <source>
        <dbReference type="ARBA" id="ARBA00005189"/>
    </source>
</evidence>
<proteinExistence type="inferred from homology"/>
<dbReference type="SUPFAM" id="SSF53335">
    <property type="entry name" value="S-adenosyl-L-methionine-dependent methyltransferases"/>
    <property type="match status" value="1"/>
</dbReference>
<dbReference type="GO" id="GO:0005789">
    <property type="term" value="C:endoplasmic reticulum membrane"/>
    <property type="evidence" value="ECO:0007669"/>
    <property type="project" value="UniProtKB-SubCell"/>
</dbReference>
<evidence type="ECO:0000256" key="5">
    <source>
        <dbReference type="ARBA" id="ARBA00013244"/>
    </source>
</evidence>
<keyword evidence="9" id="KW-0319">Glycerol metabolism</keyword>
<dbReference type="EMBL" id="JAQMWT010000172">
    <property type="protein sequence ID" value="KAJ8608386.1"/>
    <property type="molecule type" value="Genomic_DNA"/>
</dbReference>
<evidence type="ECO:0000256" key="8">
    <source>
        <dbReference type="ARBA" id="ARBA00022692"/>
    </source>
</evidence>
<protein>
    <recommendedName>
        <fullName evidence="5">diacylglycerol O-acyltransferase</fullName>
        <ecNumber evidence="5">2.3.1.20</ecNumber>
    </recommendedName>
</protein>
<evidence type="ECO:0000256" key="13">
    <source>
        <dbReference type="ARBA" id="ARBA00023136"/>
    </source>
</evidence>
<evidence type="ECO:0000256" key="12">
    <source>
        <dbReference type="ARBA" id="ARBA00023098"/>
    </source>
</evidence>
<reference evidence="15" key="1">
    <citation type="submission" date="2023-01" db="EMBL/GenBank/DDBJ databases">
        <title>Metagenome sequencing of chrysophaentin producing Chrysophaeum taylorii.</title>
        <authorList>
            <person name="Davison J."/>
            <person name="Bewley C."/>
        </authorList>
    </citation>
    <scope>NUCLEOTIDE SEQUENCE</scope>
    <source>
        <strain evidence="15">NIES-1699</strain>
    </source>
</reference>
<keyword evidence="10" id="KW-0256">Endoplasmic reticulum</keyword>
<dbReference type="GO" id="GO:0004144">
    <property type="term" value="F:diacylglycerol O-acyltransferase activity"/>
    <property type="evidence" value="ECO:0007669"/>
    <property type="project" value="UniProtKB-EC"/>
</dbReference>
<keyword evidence="13" id="KW-0472">Membrane</keyword>
<keyword evidence="8" id="KW-0812">Transmembrane</keyword>
<dbReference type="AlphaFoldDB" id="A0AAD7UKN7"/>
<evidence type="ECO:0000256" key="4">
    <source>
        <dbReference type="ARBA" id="ARBA00005420"/>
    </source>
</evidence>
<evidence type="ECO:0000256" key="14">
    <source>
        <dbReference type="ARBA" id="ARBA00023315"/>
    </source>
</evidence>
<evidence type="ECO:0000256" key="10">
    <source>
        <dbReference type="ARBA" id="ARBA00022824"/>
    </source>
</evidence>